<reference evidence="2 3" key="1">
    <citation type="journal article" date="2019" name="J. Hered.">
        <title>An Improved Genome Assembly for Drosophila navojoa, the Basal Species in the mojavensis Cluster.</title>
        <authorList>
            <person name="Vanderlinde T."/>
            <person name="Dupim E.G."/>
            <person name="Nazario-Yepiz N.O."/>
            <person name="Carvalho A.B."/>
        </authorList>
    </citation>
    <scope>NUCLEOTIDE SEQUENCE [LARGE SCALE GENOMIC DNA]</scope>
    <source>
        <strain evidence="2">Navoj_Jal97</strain>
        <tissue evidence="2">Whole organism</tissue>
    </source>
</reference>
<feature type="compositionally biased region" description="Polar residues" evidence="1">
    <location>
        <begin position="44"/>
        <end position="55"/>
    </location>
</feature>
<proteinExistence type="predicted"/>
<name>A0A484ARQ2_DRONA</name>
<evidence type="ECO:0000313" key="2">
    <source>
        <dbReference type="EMBL" id="TDG38281.1"/>
    </source>
</evidence>
<feature type="region of interest" description="Disordered" evidence="1">
    <location>
        <begin position="31"/>
        <end position="66"/>
    </location>
</feature>
<sequence length="66" mass="6824">TNILGTLNRPKIRSLNAACSSAVVALLSGTSSTTLSERTHRGAQATSCSHASTETEGPRSPRTKSP</sequence>
<feature type="non-terminal residue" evidence="2">
    <location>
        <position position="1"/>
    </location>
</feature>
<evidence type="ECO:0000313" key="3">
    <source>
        <dbReference type="Proteomes" id="UP000295192"/>
    </source>
</evidence>
<dbReference type="EMBL" id="LSRL02006190">
    <property type="protein sequence ID" value="TDG38281.1"/>
    <property type="molecule type" value="Genomic_DNA"/>
</dbReference>
<dbReference type="AlphaFoldDB" id="A0A484ARQ2"/>
<gene>
    <name evidence="2" type="ORF">AWZ03_015297</name>
</gene>
<evidence type="ECO:0000256" key="1">
    <source>
        <dbReference type="SAM" id="MobiDB-lite"/>
    </source>
</evidence>
<protein>
    <submittedName>
        <fullName evidence="2">Uncharacterized protein</fullName>
    </submittedName>
</protein>
<keyword evidence="3" id="KW-1185">Reference proteome</keyword>
<comment type="caution">
    <text evidence="2">The sequence shown here is derived from an EMBL/GenBank/DDBJ whole genome shotgun (WGS) entry which is preliminary data.</text>
</comment>
<dbReference type="Proteomes" id="UP000295192">
    <property type="component" value="Unassembled WGS sequence"/>
</dbReference>
<accession>A0A484ARQ2</accession>
<organism evidence="2 3">
    <name type="scientific">Drosophila navojoa</name>
    <name type="common">Fruit fly</name>
    <dbReference type="NCBI Taxonomy" id="7232"/>
    <lineage>
        <taxon>Eukaryota</taxon>
        <taxon>Metazoa</taxon>
        <taxon>Ecdysozoa</taxon>
        <taxon>Arthropoda</taxon>
        <taxon>Hexapoda</taxon>
        <taxon>Insecta</taxon>
        <taxon>Pterygota</taxon>
        <taxon>Neoptera</taxon>
        <taxon>Endopterygota</taxon>
        <taxon>Diptera</taxon>
        <taxon>Brachycera</taxon>
        <taxon>Muscomorpha</taxon>
        <taxon>Ephydroidea</taxon>
        <taxon>Drosophilidae</taxon>
        <taxon>Drosophila</taxon>
    </lineage>
</organism>